<dbReference type="PANTHER" id="PTHR21738:SF0">
    <property type="entry name" value="RIBOSOMAL RNA PROCESSING PROTEIN 36 HOMOLOG"/>
    <property type="match status" value="1"/>
</dbReference>
<dbReference type="AlphaFoldDB" id="A0A016TRA8"/>
<accession>A0A016TRA8</accession>
<keyword evidence="10" id="KW-1185">Reference proteome</keyword>
<gene>
    <name evidence="9" type="primary">Acey_s0083.g1688</name>
    <name evidence="9" type="synonym">Acey-T22H9.1</name>
    <name evidence="9" type="ORF">Y032_0083g1688</name>
</gene>
<dbReference type="Pfam" id="PF06102">
    <property type="entry name" value="RRP36"/>
    <property type="match status" value="1"/>
</dbReference>
<feature type="coiled-coil region" evidence="7">
    <location>
        <begin position="446"/>
        <end position="513"/>
    </location>
</feature>
<comment type="similarity">
    <text evidence="2 6">Belongs to the RRP36 family.</text>
</comment>
<proteinExistence type="inferred from homology"/>
<feature type="compositionally biased region" description="Acidic residues" evidence="8">
    <location>
        <begin position="290"/>
        <end position="308"/>
    </location>
</feature>
<comment type="subcellular location">
    <subcellularLocation>
        <location evidence="1 6">Nucleus</location>
        <location evidence="1 6">Nucleolus</location>
    </subcellularLocation>
</comment>
<comment type="subunit">
    <text evidence="6">Associates with 90S and pre-40S pre-ribosomal particles.</text>
</comment>
<evidence type="ECO:0000256" key="6">
    <source>
        <dbReference type="RuleBase" id="RU368027"/>
    </source>
</evidence>
<dbReference type="GO" id="GO:0000462">
    <property type="term" value="P:maturation of SSU-rRNA from tricistronic rRNA transcript (SSU-rRNA, 5.8S rRNA, LSU-rRNA)"/>
    <property type="evidence" value="ECO:0007669"/>
    <property type="project" value="TreeGrafter"/>
</dbReference>
<dbReference type="PANTHER" id="PTHR21738">
    <property type="entry name" value="RIBOSOMAL RNA PROCESSING PROTEIN 36 HOMOLOG"/>
    <property type="match status" value="1"/>
</dbReference>
<feature type="compositionally biased region" description="Basic residues" evidence="8">
    <location>
        <begin position="197"/>
        <end position="208"/>
    </location>
</feature>
<reference evidence="10" key="1">
    <citation type="journal article" date="2015" name="Nat. Genet.">
        <title>The genome and transcriptome of the zoonotic hookworm Ancylostoma ceylanicum identify infection-specific gene families.</title>
        <authorList>
            <person name="Schwarz E.M."/>
            <person name="Hu Y."/>
            <person name="Antoshechkin I."/>
            <person name="Miller M.M."/>
            <person name="Sternberg P.W."/>
            <person name="Aroian R.V."/>
        </authorList>
    </citation>
    <scope>NUCLEOTIDE SEQUENCE</scope>
    <source>
        <strain evidence="10">HY135</strain>
    </source>
</reference>
<evidence type="ECO:0000256" key="2">
    <source>
        <dbReference type="ARBA" id="ARBA00009418"/>
    </source>
</evidence>
<keyword evidence="7" id="KW-0175">Coiled coil</keyword>
<comment type="caution">
    <text evidence="9">The sequence shown here is derived from an EMBL/GenBank/DDBJ whole genome shotgun (WGS) entry which is preliminary data.</text>
</comment>
<evidence type="ECO:0000256" key="1">
    <source>
        <dbReference type="ARBA" id="ARBA00004604"/>
    </source>
</evidence>
<feature type="region of interest" description="Disordered" evidence="8">
    <location>
        <begin position="56"/>
        <end position="110"/>
    </location>
</feature>
<dbReference type="GO" id="GO:0030686">
    <property type="term" value="C:90S preribosome"/>
    <property type="evidence" value="ECO:0007669"/>
    <property type="project" value="TreeGrafter"/>
</dbReference>
<keyword evidence="4 6" id="KW-0698">rRNA processing</keyword>
<evidence type="ECO:0000256" key="4">
    <source>
        <dbReference type="ARBA" id="ARBA00022552"/>
    </source>
</evidence>
<feature type="compositionally biased region" description="Basic and acidic residues" evidence="8">
    <location>
        <begin position="86"/>
        <end position="100"/>
    </location>
</feature>
<evidence type="ECO:0000313" key="10">
    <source>
        <dbReference type="Proteomes" id="UP000024635"/>
    </source>
</evidence>
<feature type="compositionally biased region" description="Acidic residues" evidence="8">
    <location>
        <begin position="257"/>
        <end position="266"/>
    </location>
</feature>
<evidence type="ECO:0000256" key="3">
    <source>
        <dbReference type="ARBA" id="ARBA00022517"/>
    </source>
</evidence>
<feature type="region of interest" description="Disordered" evidence="8">
    <location>
        <begin position="129"/>
        <end position="316"/>
    </location>
</feature>
<dbReference type="STRING" id="53326.A0A016TRA8"/>
<feature type="compositionally biased region" description="Basic and acidic residues" evidence="8">
    <location>
        <begin position="354"/>
        <end position="376"/>
    </location>
</feature>
<feature type="region of interest" description="Disordered" evidence="8">
    <location>
        <begin position="354"/>
        <end position="400"/>
    </location>
</feature>
<name>A0A016TRA8_9BILA</name>
<protein>
    <recommendedName>
        <fullName evidence="6">rRNA biogenesis protein RRP36</fullName>
    </recommendedName>
</protein>
<organism evidence="9 10">
    <name type="scientific">Ancylostoma ceylanicum</name>
    <dbReference type="NCBI Taxonomy" id="53326"/>
    <lineage>
        <taxon>Eukaryota</taxon>
        <taxon>Metazoa</taxon>
        <taxon>Ecdysozoa</taxon>
        <taxon>Nematoda</taxon>
        <taxon>Chromadorea</taxon>
        <taxon>Rhabditida</taxon>
        <taxon>Rhabditina</taxon>
        <taxon>Rhabditomorpha</taxon>
        <taxon>Strongyloidea</taxon>
        <taxon>Ancylostomatidae</taxon>
        <taxon>Ancylostomatinae</taxon>
        <taxon>Ancylostoma</taxon>
    </lineage>
</organism>
<evidence type="ECO:0000313" key="9">
    <source>
        <dbReference type="EMBL" id="EYC05310.1"/>
    </source>
</evidence>
<evidence type="ECO:0000256" key="7">
    <source>
        <dbReference type="SAM" id="Coils"/>
    </source>
</evidence>
<feature type="compositionally biased region" description="Polar residues" evidence="8">
    <location>
        <begin position="178"/>
        <end position="187"/>
    </location>
</feature>
<evidence type="ECO:0000256" key="8">
    <source>
        <dbReference type="SAM" id="MobiDB-lite"/>
    </source>
</evidence>
<sequence length="546" mass="62889">MSEEAPRRTFPKKTSSFNVKKEGYKKKFREASIGGTILKRKPKRFFTADFSDGEVAKKGRKKVAEGMKIAKNQKPTKSGPKKKKKERGESVKGTSIEHKMLGGSEDEMYASDDDVLDVTDMLDEDNEEVTVPMANSLKKSLINGSIGSTERKASRNLKNSPGKADIPHKEEVVEWSTGRGSSRLQFSDDSDDEGPVKKKKEGKKRSAKRHESDDDDMELGEEKVVEWSIGRGSSQLQQSSDSDEEEEARPMRKREDVAEEDSESEFEGSSHGASDRLWPKDSQTVKDGAVDDGDDSGDDDNDKNEEEAVAAFRAEMADLPLGKVREMKEKLGLRLFNKAYFGATEADRKIEEAKKERMEKKKNEYHGQHRPKEISSKKPVSTFRPVYQHTGGKKKRDPRFDNRAGMFKERCFEDNYRFLEELKKQEKDELAKEAIACDERGEVETAERIRETLRRMENREKTKAERKMKQETLRELREANIDRMMRGERPVFKTKAQVKMMNLEKKFKQLKKDNKLDKYMKRKAKKDAHKEARKKPSFEQMYGYQQ</sequence>
<dbReference type="GO" id="GO:0005730">
    <property type="term" value="C:nucleolus"/>
    <property type="evidence" value="ECO:0007669"/>
    <property type="project" value="UniProtKB-SubCell"/>
</dbReference>
<dbReference type="OrthoDB" id="448446at2759"/>
<keyword evidence="6" id="KW-0687">Ribonucleoprotein</keyword>
<keyword evidence="3 6" id="KW-0690">Ribosome biogenesis</keyword>
<evidence type="ECO:0000256" key="5">
    <source>
        <dbReference type="ARBA" id="ARBA00023242"/>
    </source>
</evidence>
<dbReference type="Proteomes" id="UP000024635">
    <property type="component" value="Unassembled WGS sequence"/>
</dbReference>
<feature type="region of interest" description="Disordered" evidence="8">
    <location>
        <begin position="514"/>
        <end position="546"/>
    </location>
</feature>
<feature type="compositionally biased region" description="Basic and acidic residues" evidence="8">
    <location>
        <begin position="56"/>
        <end position="65"/>
    </location>
</feature>
<comment type="function">
    <text evidence="6">Component of the 90S pre-ribosome involved in the maturation of rRNAs. Required for early cleavages of the pre-RNAs in the 40S ribosomal subunit maturation pathway.</text>
</comment>
<feature type="compositionally biased region" description="Basic and acidic residues" evidence="8">
    <location>
        <begin position="528"/>
        <end position="537"/>
    </location>
</feature>
<keyword evidence="5 6" id="KW-0539">Nucleus</keyword>
<dbReference type="EMBL" id="JARK01001419">
    <property type="protein sequence ID" value="EYC05310.1"/>
    <property type="molecule type" value="Genomic_DNA"/>
</dbReference>
<dbReference type="InterPro" id="IPR009292">
    <property type="entry name" value="RRP36"/>
</dbReference>